<feature type="transmembrane region" description="Helical" evidence="1">
    <location>
        <begin position="85"/>
        <end position="110"/>
    </location>
</feature>
<accession>A0A6G9QPX3</accession>
<keyword evidence="1" id="KW-0812">Transmembrane</keyword>
<name>A0A6G9QPX3_9GAMM</name>
<keyword evidence="1" id="KW-0472">Membrane</keyword>
<feature type="signal peptide" evidence="2">
    <location>
        <begin position="1"/>
        <end position="30"/>
    </location>
</feature>
<feature type="chain" id="PRO_5026196013" description="TrbC/VirB2 family protein" evidence="2">
    <location>
        <begin position="31"/>
        <end position="131"/>
    </location>
</feature>
<evidence type="ECO:0008006" key="5">
    <source>
        <dbReference type="Google" id="ProtNLM"/>
    </source>
</evidence>
<proteinExistence type="predicted"/>
<organism evidence="3 4">
    <name type="scientific">Shewanella aestuarii</name>
    <dbReference type="NCBI Taxonomy" id="1028752"/>
    <lineage>
        <taxon>Bacteria</taxon>
        <taxon>Pseudomonadati</taxon>
        <taxon>Pseudomonadota</taxon>
        <taxon>Gammaproteobacteria</taxon>
        <taxon>Alteromonadales</taxon>
        <taxon>Shewanellaceae</taxon>
        <taxon>Shewanella</taxon>
    </lineage>
</organism>
<evidence type="ECO:0000313" key="3">
    <source>
        <dbReference type="EMBL" id="QIR16522.1"/>
    </source>
</evidence>
<dbReference type="EMBL" id="CP050315">
    <property type="protein sequence ID" value="QIR16522.1"/>
    <property type="molecule type" value="Genomic_DNA"/>
</dbReference>
<keyword evidence="4" id="KW-1185">Reference proteome</keyword>
<dbReference type="Proteomes" id="UP000502608">
    <property type="component" value="Plasmid pPN3F2_2"/>
</dbReference>
<evidence type="ECO:0000256" key="1">
    <source>
        <dbReference type="SAM" id="Phobius"/>
    </source>
</evidence>
<reference evidence="3 4" key="1">
    <citation type="submission" date="2020-03" db="EMBL/GenBank/DDBJ databases">
        <title>Complete genome sequence of Shewanella sp.</title>
        <authorList>
            <person name="Kim Y.-S."/>
            <person name="Kim S.-J."/>
            <person name="Jung H.-K."/>
            <person name="Kim K.-H."/>
        </authorList>
    </citation>
    <scope>NUCLEOTIDE SEQUENCE [LARGE SCALE GENOMIC DNA]</scope>
    <source>
        <strain evidence="3 4">PN3F2</strain>
        <plasmid evidence="3 4">pPN3F2_2</plasmid>
    </source>
</reference>
<sequence>MNKLTKLLSNARIKYYTFFALILAPNMAHAEEVKGVQKVLKNLMGLFEVGAQALISGSFLIGLGFAAMAFFLFKGAGEPNGQNKGVWFSIILCAVAAGGLMYLGASAYLFGDTLLGVDGTADSVDKSKYGL</sequence>
<evidence type="ECO:0000313" key="4">
    <source>
        <dbReference type="Proteomes" id="UP000502608"/>
    </source>
</evidence>
<dbReference type="RefSeq" id="WP_167680350.1">
    <property type="nucleotide sequence ID" value="NZ_CP050315.1"/>
</dbReference>
<dbReference type="KEGG" id="saes:HBH39_18775"/>
<dbReference type="AlphaFoldDB" id="A0A6G9QPX3"/>
<geneLocation type="plasmid" evidence="3 4">
    <name>pPN3F2_2</name>
</geneLocation>
<gene>
    <name evidence="3" type="ORF">HBH39_18775</name>
</gene>
<protein>
    <recommendedName>
        <fullName evidence="5">TrbC/VirB2 family protein</fullName>
    </recommendedName>
</protein>
<keyword evidence="3" id="KW-0614">Plasmid</keyword>
<evidence type="ECO:0000256" key="2">
    <source>
        <dbReference type="SAM" id="SignalP"/>
    </source>
</evidence>
<feature type="transmembrane region" description="Helical" evidence="1">
    <location>
        <begin position="54"/>
        <end position="73"/>
    </location>
</feature>
<keyword evidence="2" id="KW-0732">Signal</keyword>
<keyword evidence="1" id="KW-1133">Transmembrane helix</keyword>